<evidence type="ECO:0000313" key="7">
    <source>
        <dbReference type="EnsemblMetazoa" id="PPAI007218-PA"/>
    </source>
</evidence>
<evidence type="ECO:0000256" key="5">
    <source>
        <dbReference type="ARBA" id="ARBA00033740"/>
    </source>
</evidence>
<dbReference type="InterPro" id="IPR039702">
    <property type="entry name" value="FPS1-like"/>
</dbReference>
<dbReference type="PANTHER" id="PTHR11525">
    <property type="entry name" value="FARNESYL-PYROPHOSPHATE SYNTHETASE"/>
    <property type="match status" value="1"/>
</dbReference>
<proteinExistence type="inferred from homology"/>
<accession>A0A1B0GPL9</accession>
<dbReference type="SUPFAM" id="SSF48576">
    <property type="entry name" value="Terpenoid synthases"/>
    <property type="match status" value="1"/>
</dbReference>
<evidence type="ECO:0000256" key="3">
    <source>
        <dbReference type="ARBA" id="ARBA00022723"/>
    </source>
</evidence>
<dbReference type="PANTHER" id="PTHR11525:SF0">
    <property type="entry name" value="FARNESYL PYROPHOSPHATE SYNTHASE"/>
    <property type="match status" value="1"/>
</dbReference>
<comment type="pathway">
    <text evidence="5">Pheromone biosynthesis.</text>
</comment>
<dbReference type="InterPro" id="IPR008949">
    <property type="entry name" value="Isoprenoid_synthase_dom_sf"/>
</dbReference>
<dbReference type="InterPro" id="IPR000092">
    <property type="entry name" value="Polyprenyl_synt"/>
</dbReference>
<evidence type="ECO:0000256" key="4">
    <source>
        <dbReference type="ARBA" id="ARBA00022842"/>
    </source>
</evidence>
<dbReference type="AlphaFoldDB" id="A0A1B0GPL9"/>
<dbReference type="CDD" id="cd00867">
    <property type="entry name" value="Trans_IPPS"/>
    <property type="match status" value="1"/>
</dbReference>
<protein>
    <submittedName>
        <fullName evidence="7">Uncharacterized protein</fullName>
    </submittedName>
</protein>
<comment type="cofactor">
    <cofactor evidence="1">
        <name>Mg(2+)</name>
        <dbReference type="ChEBI" id="CHEBI:18420"/>
    </cofactor>
</comment>
<dbReference type="GO" id="GO:0004161">
    <property type="term" value="F:dimethylallyltranstransferase activity"/>
    <property type="evidence" value="ECO:0007669"/>
    <property type="project" value="TreeGrafter"/>
</dbReference>
<dbReference type="Proteomes" id="UP000092462">
    <property type="component" value="Unassembled WGS sequence"/>
</dbReference>
<evidence type="ECO:0000256" key="6">
    <source>
        <dbReference type="RuleBase" id="RU004466"/>
    </source>
</evidence>
<dbReference type="GO" id="GO:0042811">
    <property type="term" value="P:pheromone biosynthetic process"/>
    <property type="evidence" value="ECO:0007669"/>
    <property type="project" value="UniProtKB-ARBA"/>
</dbReference>
<reference evidence="7" key="1">
    <citation type="submission" date="2022-08" db="UniProtKB">
        <authorList>
            <consortium name="EnsemblMetazoa"/>
        </authorList>
    </citation>
    <scope>IDENTIFICATION</scope>
    <source>
        <strain evidence="7">Israel</strain>
    </source>
</reference>
<sequence>MVLAIGMFNIVDDMMDGRITRLGKSCWYKLPEVETTAANDGILIESGVYRILQDHFRHLNCYKQLINHFHDFVLIGALGQYIDSKTMRKNVLTFTMKQYKAVAEYKACYVFYHPIVAVLDLAGYTNPEAFSQAKAILFELGYFAQVQNDFIDCFGDPKLGGKIGTDIQEGKCTWLTVMCLQRATAAQKEVLKECYGKNDPECIRQVKQLYEELSLPKLYATFEEDTYKNIRMLVEKTAESNGISAEVYLEIIRKLFRTKI</sequence>
<keyword evidence="2 6" id="KW-0808">Transferase</keyword>
<name>A0A1B0GPL9_PHLPP</name>
<organism evidence="7 8">
    <name type="scientific">Phlebotomus papatasi</name>
    <name type="common">Sandfly</name>
    <dbReference type="NCBI Taxonomy" id="29031"/>
    <lineage>
        <taxon>Eukaryota</taxon>
        <taxon>Metazoa</taxon>
        <taxon>Ecdysozoa</taxon>
        <taxon>Arthropoda</taxon>
        <taxon>Hexapoda</taxon>
        <taxon>Insecta</taxon>
        <taxon>Pterygota</taxon>
        <taxon>Neoptera</taxon>
        <taxon>Endopterygota</taxon>
        <taxon>Diptera</taxon>
        <taxon>Nematocera</taxon>
        <taxon>Psychodoidea</taxon>
        <taxon>Psychodidae</taxon>
        <taxon>Phlebotomus</taxon>
        <taxon>Phlebotomus</taxon>
    </lineage>
</organism>
<dbReference type="EnsemblMetazoa" id="PPAI007218-RA">
    <property type="protein sequence ID" value="PPAI007218-PA"/>
    <property type="gene ID" value="PPAI007218"/>
</dbReference>
<keyword evidence="8" id="KW-1185">Reference proteome</keyword>
<dbReference type="GO" id="GO:0005737">
    <property type="term" value="C:cytoplasm"/>
    <property type="evidence" value="ECO:0007669"/>
    <property type="project" value="TreeGrafter"/>
</dbReference>
<keyword evidence="3" id="KW-0479">Metal-binding</keyword>
<dbReference type="EMBL" id="AJVK01059820">
    <property type="status" value="NOT_ANNOTATED_CDS"/>
    <property type="molecule type" value="Genomic_DNA"/>
</dbReference>
<evidence type="ECO:0000313" key="8">
    <source>
        <dbReference type="Proteomes" id="UP000092462"/>
    </source>
</evidence>
<dbReference type="Gene3D" id="1.10.600.10">
    <property type="entry name" value="Farnesyl Diphosphate Synthase"/>
    <property type="match status" value="1"/>
</dbReference>
<keyword evidence="4" id="KW-0460">Magnesium</keyword>
<dbReference type="SFLD" id="SFLDS00005">
    <property type="entry name" value="Isoprenoid_Synthase_Type_I"/>
    <property type="match status" value="1"/>
</dbReference>
<dbReference type="GO" id="GO:0045337">
    <property type="term" value="P:farnesyl diphosphate biosynthetic process"/>
    <property type="evidence" value="ECO:0007669"/>
    <property type="project" value="TreeGrafter"/>
</dbReference>
<dbReference type="VEuPathDB" id="VectorBase:PPAPM1_010388"/>
<dbReference type="GO" id="GO:0046872">
    <property type="term" value="F:metal ion binding"/>
    <property type="evidence" value="ECO:0007669"/>
    <property type="project" value="UniProtKB-KW"/>
</dbReference>
<evidence type="ECO:0000256" key="1">
    <source>
        <dbReference type="ARBA" id="ARBA00001946"/>
    </source>
</evidence>
<evidence type="ECO:0000256" key="2">
    <source>
        <dbReference type="ARBA" id="ARBA00022679"/>
    </source>
</evidence>
<dbReference type="VEuPathDB" id="VectorBase:PPAI007218"/>
<comment type="similarity">
    <text evidence="6">Belongs to the FPP/GGPP synthase family.</text>
</comment>
<dbReference type="Pfam" id="PF00348">
    <property type="entry name" value="polyprenyl_synt"/>
    <property type="match status" value="1"/>
</dbReference>
<dbReference type="GO" id="GO:0004337">
    <property type="term" value="F:(2E,6E)-farnesyl diphosphate synthase activity"/>
    <property type="evidence" value="ECO:0007669"/>
    <property type="project" value="TreeGrafter"/>
</dbReference>